<name>A0A1S1LEA8_9MYCO</name>
<dbReference type="Proteomes" id="UP000179616">
    <property type="component" value="Unassembled WGS sequence"/>
</dbReference>
<dbReference type="RefSeq" id="WP_070935216.1">
    <property type="nucleotide sequence ID" value="NZ_MLIK01000004.1"/>
</dbReference>
<evidence type="ECO:0000313" key="1">
    <source>
        <dbReference type="EMBL" id="OHU30407.1"/>
    </source>
</evidence>
<evidence type="ECO:0000313" key="2">
    <source>
        <dbReference type="Proteomes" id="UP000179616"/>
    </source>
</evidence>
<sequence>MSLENLKQNASNGKLVLHLDHNAINDVIAACGTYYRALENLKQDAEDLSGYPLGFAEGHLSSGAQLAKAFQQKAAGTATSAAATFKSHMAEIEDMKSLFLAIRDSYQSAEANNANNFGPYDR</sequence>
<reference evidence="1 2" key="1">
    <citation type="submission" date="2016-10" db="EMBL/GenBank/DDBJ databases">
        <title>Evaluation of Human, Veterinary and Environmental Mycobacterium chelonae Isolates by Core Genome Phylogenomic Analysis, Targeted Gene Comparison, and Anti-microbial Susceptibility Patterns: A Tale of Mistaken Identities.</title>
        <authorList>
            <person name="Fogelson S.B."/>
            <person name="Camus A.C."/>
            <person name="Lorenz W."/>
            <person name="Vasireddy R."/>
            <person name="Vasireddy S."/>
            <person name="Smith T."/>
            <person name="Brown-Elliott B.A."/>
            <person name="Wallace R.J.Jr."/>
            <person name="Hasan N.A."/>
            <person name="Reischl U."/>
            <person name="Sanchez S."/>
        </authorList>
    </citation>
    <scope>NUCLEOTIDE SEQUENCE [LARGE SCALE GENOMIC DNA]</scope>
    <source>
        <strain evidence="1 2">1559</strain>
    </source>
</reference>
<protein>
    <recommendedName>
        <fullName evidence="3">ESX-1 secretion-associated protein</fullName>
    </recommendedName>
</protein>
<organism evidence="1 2">
    <name type="scientific">Mycobacteroides franklinii</name>
    <dbReference type="NCBI Taxonomy" id="948102"/>
    <lineage>
        <taxon>Bacteria</taxon>
        <taxon>Bacillati</taxon>
        <taxon>Actinomycetota</taxon>
        <taxon>Actinomycetes</taxon>
        <taxon>Mycobacteriales</taxon>
        <taxon>Mycobacteriaceae</taxon>
        <taxon>Mycobacteroides</taxon>
    </lineage>
</organism>
<dbReference type="AlphaFoldDB" id="A0A1S1LEA8"/>
<dbReference type="GeneID" id="57165387"/>
<dbReference type="OrthoDB" id="4763794at2"/>
<proteinExistence type="predicted"/>
<gene>
    <name evidence="1" type="ORF">BKG76_01130</name>
</gene>
<dbReference type="EMBL" id="MLIK01000004">
    <property type="protein sequence ID" value="OHU30407.1"/>
    <property type="molecule type" value="Genomic_DNA"/>
</dbReference>
<accession>A0A1S1LEA8</accession>
<evidence type="ECO:0008006" key="3">
    <source>
        <dbReference type="Google" id="ProtNLM"/>
    </source>
</evidence>
<comment type="caution">
    <text evidence="1">The sequence shown here is derived from an EMBL/GenBank/DDBJ whole genome shotgun (WGS) entry which is preliminary data.</text>
</comment>